<reference evidence="2 3" key="1">
    <citation type="submission" date="2016-04" db="EMBL/GenBank/DDBJ databases">
        <title>Draft genome sequence of freshwater magnetotactic bacteria Magnetospirillum marisnigri SP-1 and Magnetospirillum moscoviense BB-1.</title>
        <authorList>
            <person name="Koziaeva V."/>
            <person name="Dziuba M.V."/>
            <person name="Ivanov T.M."/>
            <person name="Kuznetsov B."/>
            <person name="Grouzdev D.S."/>
        </authorList>
    </citation>
    <scope>NUCLEOTIDE SEQUENCE [LARGE SCALE GENOMIC DNA]</scope>
    <source>
        <strain evidence="2 3">BB-1</strain>
    </source>
</reference>
<accession>A0A178MCX1</accession>
<evidence type="ECO:0000313" key="2">
    <source>
        <dbReference type="EMBL" id="OAN46393.1"/>
    </source>
</evidence>
<dbReference type="InterPro" id="IPR021488">
    <property type="entry name" value="DUF3142"/>
</dbReference>
<evidence type="ECO:0000313" key="3">
    <source>
        <dbReference type="Proteomes" id="UP000078543"/>
    </source>
</evidence>
<keyword evidence="1" id="KW-1133">Transmembrane helix</keyword>
<organism evidence="2 3">
    <name type="scientific">Magnetospirillum moscoviense</name>
    <dbReference type="NCBI Taxonomy" id="1437059"/>
    <lineage>
        <taxon>Bacteria</taxon>
        <taxon>Pseudomonadati</taxon>
        <taxon>Pseudomonadota</taxon>
        <taxon>Alphaproteobacteria</taxon>
        <taxon>Rhodospirillales</taxon>
        <taxon>Rhodospirillaceae</taxon>
        <taxon>Magnetospirillum</taxon>
    </lineage>
</organism>
<gene>
    <name evidence="2" type="ORF">A6A05_03990</name>
</gene>
<keyword evidence="1" id="KW-0812">Transmembrane</keyword>
<keyword evidence="3" id="KW-1185">Reference proteome</keyword>
<dbReference type="AlphaFoldDB" id="A0A178MCX1"/>
<name>A0A178MCX1_9PROT</name>
<dbReference type="Proteomes" id="UP000078543">
    <property type="component" value="Unassembled WGS sequence"/>
</dbReference>
<keyword evidence="1" id="KW-0472">Membrane</keyword>
<feature type="transmembrane region" description="Helical" evidence="1">
    <location>
        <begin position="962"/>
        <end position="980"/>
    </location>
</feature>
<protein>
    <submittedName>
        <fullName evidence="2">Uncharacterized protein</fullName>
    </submittedName>
</protein>
<dbReference type="STRING" id="1437059.A6A05_03990"/>
<dbReference type="Pfam" id="PF11340">
    <property type="entry name" value="DUF3142"/>
    <property type="match status" value="1"/>
</dbReference>
<sequence length="994" mass="108958">MPDWAALGESGRPVTMVVRIDTSMARLNATELVKSLGAQVERWHAAGVSLAGLEIDHDSPTARLPEYGAFLRLVRREFSLPLSVTALPTWLEAPAFDQIIAVADEVVLQVHAVRQPVRGEGLFSPSNAMAWQKRMASRSTKPFRLALPAYGTRIGRDEDGSVVVVESEAPAPGGAHSEELVVAPAEVRRFLDDLRGNPARNLAGIVWFRLPNTADRRAWSLATLRAVINGMPVNGNAHVMVEDSDTGAGILLLANNGVTDARLPHRLVLPAGCGHAGGANGYHLDTDGRTLIRGRDGLLRMASAVSIACVMDVTPNMLDDRDASVREPITHSFSFELRAMHGAPKDELRFRDVCHWPETPEACAIRIESDGLSPRQVATLKTVRASNGDAFEAADGLPIAVRHYVAGAKAFHAKRWDQAAEHFHAIQTLPEEAARPRLVWATYMLGRTLVAQGREIEAAPQFAATRALALRGLPDPHGLAVASLGEEARIHFRRAKALLEDSVLAPEKAAAYTSAMTLAATLYLDQSVRDDQGGTASLRAMVRHLRGHRSIAEAAVRHPLLRRLMVANTLADFLWSVPDPDESPVDDSWNFPDAGVDASALAVLVAEAVHDEPGPVPDLDRLAALAYHQARYDLAAQLVERAHGPMAAWVRAKLALQGGDEAAAARHYAEAAKAFPASTANPLDQAGMNRIQAETGVLAFSRGEYTQAMLLLMNKGHWGDVAAIGERVLTLNELKTFVDARPALHLSGGDDANLRDLLARRLVRTHRIADALPYFASDDVRAKAAEYLATLKDAEGSWSRLARGEAWYRAAVLARIWGMKMMGTEGAPDHADWQSRNCCVAEIEPANDEERKRMEADPAKPFARFHYRYIAVDHAQKAADMLPPRSQAFAAVLCHASDWMQQTWEMGRSWDIYQRYVREGAHVPFARHFGRKCPTPDFAAAPASERRLMILKARNFLSANRWWAAGLLATVLAVTGWWLVHRRRTFCHHCTKSQ</sequence>
<evidence type="ECO:0000256" key="1">
    <source>
        <dbReference type="SAM" id="Phobius"/>
    </source>
</evidence>
<comment type="caution">
    <text evidence="2">The sequence shown here is derived from an EMBL/GenBank/DDBJ whole genome shotgun (WGS) entry which is preliminary data.</text>
</comment>
<dbReference type="EMBL" id="LWQU01000174">
    <property type="protein sequence ID" value="OAN46393.1"/>
    <property type="molecule type" value="Genomic_DNA"/>
</dbReference>
<proteinExistence type="predicted"/>